<dbReference type="EMBL" id="JAKLWS010000061">
    <property type="protein sequence ID" value="MCG2591056.1"/>
    <property type="molecule type" value="Genomic_DNA"/>
</dbReference>
<evidence type="ECO:0000313" key="2">
    <source>
        <dbReference type="Proteomes" id="UP001165366"/>
    </source>
</evidence>
<sequence>MTENQIGDAIVRAAIRVHRNTGPGLLESTYQACLEYELKRSALFIEKEVALPVVYEDVKLECGYRIDLWVEQKVVIEVKSVEAMNDIHMAQILTYLKLSGNKLGYLLNFNVPMMKEGIRRVVNNL</sequence>
<protein>
    <submittedName>
        <fullName evidence="1">GxxExxY protein</fullName>
    </submittedName>
</protein>
<name>A0ABS9KJM4_9BACT</name>
<gene>
    <name evidence="1" type="ORF">L6773_20970</name>
</gene>
<keyword evidence="2" id="KW-1185">Reference proteome</keyword>
<comment type="caution">
    <text evidence="1">The sequence shown here is derived from an EMBL/GenBank/DDBJ whole genome shotgun (WGS) entry which is preliminary data.</text>
</comment>
<dbReference type="Pfam" id="PF13366">
    <property type="entry name" value="PDDEXK_3"/>
    <property type="match status" value="1"/>
</dbReference>
<proteinExistence type="predicted"/>
<dbReference type="NCBIfam" id="TIGR04256">
    <property type="entry name" value="GxxExxY"/>
    <property type="match status" value="1"/>
</dbReference>
<dbReference type="InterPro" id="IPR026350">
    <property type="entry name" value="GxxExxY"/>
</dbReference>
<reference evidence="1" key="2">
    <citation type="submission" date="2024-05" db="EMBL/GenBank/DDBJ databases">
        <title>Rhodohalobacter halophilus gen. nov., sp. nov., a moderately halophilic member of the family Balneolaceae.</title>
        <authorList>
            <person name="Xia J."/>
        </authorList>
    </citation>
    <scope>NUCLEOTIDE SEQUENCE</scope>
    <source>
        <strain evidence="1">WB101</strain>
    </source>
</reference>
<dbReference type="RefSeq" id="WP_237856610.1">
    <property type="nucleotide sequence ID" value="NZ_JAKLWS010000061.1"/>
</dbReference>
<accession>A0ABS9KJM4</accession>
<organism evidence="1 2">
    <name type="scientific">Rhodohalobacter sulfatireducens</name>
    <dbReference type="NCBI Taxonomy" id="2911366"/>
    <lineage>
        <taxon>Bacteria</taxon>
        <taxon>Pseudomonadati</taxon>
        <taxon>Balneolota</taxon>
        <taxon>Balneolia</taxon>
        <taxon>Balneolales</taxon>
        <taxon>Balneolaceae</taxon>
        <taxon>Rhodohalobacter</taxon>
    </lineage>
</organism>
<dbReference type="Proteomes" id="UP001165366">
    <property type="component" value="Unassembled WGS sequence"/>
</dbReference>
<evidence type="ECO:0000313" key="1">
    <source>
        <dbReference type="EMBL" id="MCG2591056.1"/>
    </source>
</evidence>
<reference evidence="1" key="1">
    <citation type="submission" date="2022-01" db="EMBL/GenBank/DDBJ databases">
        <authorList>
            <person name="Wang Y."/>
        </authorList>
    </citation>
    <scope>NUCLEOTIDE SEQUENCE</scope>
    <source>
        <strain evidence="1">WB101</strain>
    </source>
</reference>